<protein>
    <recommendedName>
        <fullName evidence="2">CCHC-type domain-containing protein</fullName>
    </recommendedName>
</protein>
<reference evidence="3" key="1">
    <citation type="submission" date="2023-08" db="EMBL/GenBank/DDBJ databases">
        <title>Reference Genome Resource for the Citrus Pathogen Phytophthora citrophthora.</title>
        <authorList>
            <person name="Moller H."/>
            <person name="Coetzee B."/>
            <person name="Rose L.J."/>
            <person name="Van Niekerk J.M."/>
        </authorList>
    </citation>
    <scope>NUCLEOTIDE SEQUENCE</scope>
    <source>
        <strain evidence="3">STE-U-9442</strain>
    </source>
</reference>
<dbReference type="InterPro" id="IPR001878">
    <property type="entry name" value="Znf_CCHC"/>
</dbReference>
<keyword evidence="4" id="KW-1185">Reference proteome</keyword>
<dbReference type="SUPFAM" id="SSF57756">
    <property type="entry name" value="Retrovirus zinc finger-like domains"/>
    <property type="match status" value="1"/>
</dbReference>
<keyword evidence="1" id="KW-0863">Zinc-finger</keyword>
<dbReference type="AlphaFoldDB" id="A0AAD9GEQ8"/>
<dbReference type="EMBL" id="JASMQC010000020">
    <property type="protein sequence ID" value="KAK1936957.1"/>
    <property type="molecule type" value="Genomic_DNA"/>
</dbReference>
<dbReference type="GO" id="GO:0003676">
    <property type="term" value="F:nucleic acid binding"/>
    <property type="evidence" value="ECO:0007669"/>
    <property type="project" value="InterPro"/>
</dbReference>
<organism evidence="3 4">
    <name type="scientific">Phytophthora citrophthora</name>
    <dbReference type="NCBI Taxonomy" id="4793"/>
    <lineage>
        <taxon>Eukaryota</taxon>
        <taxon>Sar</taxon>
        <taxon>Stramenopiles</taxon>
        <taxon>Oomycota</taxon>
        <taxon>Peronosporomycetes</taxon>
        <taxon>Peronosporales</taxon>
        <taxon>Peronosporaceae</taxon>
        <taxon>Phytophthora</taxon>
    </lineage>
</organism>
<sequence>MDPSATPQTFGDMLQFFAQQQAQFQTHLQEQLAAQNARFETLAMKPPAARKAEPPLYHGSLNEDLELWFFTIEQFYADYHRLMAEESAGFVTMVSCHLAPTPMNWYRQFVAETNRAGTVRTWENFKAALRTRFLPPDNEYTLREKLCKLTQMGSLHDYIGNFQNILVQCQVPMSPLELRFYFQQRLRSETSNHLKEHHPATLDEAIELALRFDHSLPGGSSSTATADWVKTAQCHRCKKVGHIAPQCPTLGK</sequence>
<gene>
    <name evidence="3" type="ORF">P3T76_009735</name>
</gene>
<dbReference type="Pfam" id="PF03732">
    <property type="entry name" value="Retrotrans_gag"/>
    <property type="match status" value="1"/>
</dbReference>
<dbReference type="SMART" id="SM00343">
    <property type="entry name" value="ZnF_C2HC"/>
    <property type="match status" value="1"/>
</dbReference>
<dbReference type="InterPro" id="IPR036875">
    <property type="entry name" value="Znf_CCHC_sf"/>
</dbReference>
<dbReference type="Proteomes" id="UP001259832">
    <property type="component" value="Unassembled WGS sequence"/>
</dbReference>
<evidence type="ECO:0000313" key="4">
    <source>
        <dbReference type="Proteomes" id="UP001259832"/>
    </source>
</evidence>
<keyword evidence="1" id="KW-0862">Zinc</keyword>
<name>A0AAD9GEQ8_9STRA</name>
<proteinExistence type="predicted"/>
<dbReference type="Gene3D" id="4.10.60.10">
    <property type="entry name" value="Zinc finger, CCHC-type"/>
    <property type="match status" value="1"/>
</dbReference>
<accession>A0AAD9GEQ8</accession>
<feature type="domain" description="CCHC-type" evidence="2">
    <location>
        <begin position="234"/>
        <end position="248"/>
    </location>
</feature>
<dbReference type="InterPro" id="IPR005162">
    <property type="entry name" value="Retrotrans_gag_dom"/>
</dbReference>
<evidence type="ECO:0000256" key="1">
    <source>
        <dbReference type="PROSITE-ProRule" id="PRU00047"/>
    </source>
</evidence>
<evidence type="ECO:0000259" key="2">
    <source>
        <dbReference type="PROSITE" id="PS50158"/>
    </source>
</evidence>
<evidence type="ECO:0000313" key="3">
    <source>
        <dbReference type="EMBL" id="KAK1936957.1"/>
    </source>
</evidence>
<keyword evidence="1" id="KW-0479">Metal-binding</keyword>
<comment type="caution">
    <text evidence="3">The sequence shown here is derived from an EMBL/GenBank/DDBJ whole genome shotgun (WGS) entry which is preliminary data.</text>
</comment>
<dbReference type="PROSITE" id="PS50158">
    <property type="entry name" value="ZF_CCHC"/>
    <property type="match status" value="1"/>
</dbReference>
<dbReference type="GO" id="GO:0008270">
    <property type="term" value="F:zinc ion binding"/>
    <property type="evidence" value="ECO:0007669"/>
    <property type="project" value="UniProtKB-KW"/>
</dbReference>